<organism evidence="1 2">
    <name type="scientific">Rubroshorea leprosula</name>
    <dbReference type="NCBI Taxonomy" id="152421"/>
    <lineage>
        <taxon>Eukaryota</taxon>
        <taxon>Viridiplantae</taxon>
        <taxon>Streptophyta</taxon>
        <taxon>Embryophyta</taxon>
        <taxon>Tracheophyta</taxon>
        <taxon>Spermatophyta</taxon>
        <taxon>Magnoliopsida</taxon>
        <taxon>eudicotyledons</taxon>
        <taxon>Gunneridae</taxon>
        <taxon>Pentapetalae</taxon>
        <taxon>rosids</taxon>
        <taxon>malvids</taxon>
        <taxon>Malvales</taxon>
        <taxon>Dipterocarpaceae</taxon>
        <taxon>Rubroshorea</taxon>
    </lineage>
</organism>
<keyword evidence="2" id="KW-1185">Reference proteome</keyword>
<gene>
    <name evidence="1" type="ORF">SLEP1_g30271</name>
</gene>
<reference evidence="1 2" key="1">
    <citation type="journal article" date="2021" name="Commun. Biol.">
        <title>The genome of Shorea leprosula (Dipterocarpaceae) highlights the ecological relevance of drought in aseasonal tropical rainforests.</title>
        <authorList>
            <person name="Ng K.K.S."/>
            <person name="Kobayashi M.J."/>
            <person name="Fawcett J.A."/>
            <person name="Hatakeyama M."/>
            <person name="Paape T."/>
            <person name="Ng C.H."/>
            <person name="Ang C.C."/>
            <person name="Tnah L.H."/>
            <person name="Lee C.T."/>
            <person name="Nishiyama T."/>
            <person name="Sese J."/>
            <person name="O'Brien M.J."/>
            <person name="Copetti D."/>
            <person name="Mohd Noor M.I."/>
            <person name="Ong R.C."/>
            <person name="Putra M."/>
            <person name="Sireger I.Z."/>
            <person name="Indrioko S."/>
            <person name="Kosugi Y."/>
            <person name="Izuno A."/>
            <person name="Isagi Y."/>
            <person name="Lee S.L."/>
            <person name="Shimizu K.K."/>
        </authorList>
    </citation>
    <scope>NUCLEOTIDE SEQUENCE [LARGE SCALE GENOMIC DNA]</scope>
    <source>
        <strain evidence="1">214</strain>
    </source>
</reference>
<protein>
    <submittedName>
        <fullName evidence="1">Uncharacterized protein</fullName>
    </submittedName>
</protein>
<accession>A0AAV5K5A1</accession>
<evidence type="ECO:0000313" key="2">
    <source>
        <dbReference type="Proteomes" id="UP001054252"/>
    </source>
</evidence>
<sequence>MLMENFLWSIEYWTIVEAGVPEPTTGANDAHRAEIEKEKLKDLKAKNYLFQAIDWAILETILNKSTSKNIWDSMKKKMMAIANKMRIHGENLEDVAIVVRPEMEESKGSDELESYLLVFGVYFTLVLRRDNKEGRSWQLWERSTSDPTAKGHGGQREGDGWKIKESKVEMMDHQFCRKLWGSENFDWVAKPSKGASSG</sequence>
<comment type="caution">
    <text evidence="1">The sequence shown here is derived from an EMBL/GenBank/DDBJ whole genome shotgun (WGS) entry which is preliminary data.</text>
</comment>
<proteinExistence type="predicted"/>
<dbReference type="AlphaFoldDB" id="A0AAV5K5A1"/>
<name>A0AAV5K5A1_9ROSI</name>
<dbReference type="Pfam" id="PF14223">
    <property type="entry name" value="Retrotran_gag_2"/>
    <property type="match status" value="1"/>
</dbReference>
<dbReference type="EMBL" id="BPVZ01000054">
    <property type="protein sequence ID" value="GKV20106.1"/>
    <property type="molecule type" value="Genomic_DNA"/>
</dbReference>
<evidence type="ECO:0000313" key="1">
    <source>
        <dbReference type="EMBL" id="GKV20106.1"/>
    </source>
</evidence>
<dbReference type="Proteomes" id="UP001054252">
    <property type="component" value="Unassembled WGS sequence"/>
</dbReference>